<accession>Q38CR2</accession>
<organism evidence="2 3">
    <name type="scientific">Trypanosoma brucei brucei (strain 927/4 GUTat10.1)</name>
    <dbReference type="NCBI Taxonomy" id="185431"/>
    <lineage>
        <taxon>Eukaryota</taxon>
        <taxon>Discoba</taxon>
        <taxon>Euglenozoa</taxon>
        <taxon>Kinetoplastea</taxon>
        <taxon>Metakinetoplastina</taxon>
        <taxon>Trypanosomatida</taxon>
        <taxon>Trypanosomatidae</taxon>
        <taxon>Trypanosoma</taxon>
    </lineage>
</organism>
<dbReference type="PaxDb" id="5691-EAN77408"/>
<reference evidence="2 3" key="2">
    <citation type="journal article" date="2005" name="Science">
        <title>The genome of the African trypanosome Trypanosoma brucei.</title>
        <authorList>
            <person name="Berriman M."/>
            <person name="Ghedin E."/>
            <person name="Hertz-Fowler C."/>
            <person name="Blandin G."/>
            <person name="Renauld H."/>
            <person name="Bartholomeu D.C."/>
            <person name="Lennard N.J."/>
            <person name="Caler E."/>
            <person name="Hamlin N.E."/>
            <person name="Haas B."/>
            <person name="Bohme U."/>
            <person name="Hannick L."/>
            <person name="Aslett M.A."/>
            <person name="Shallom J."/>
            <person name="Marcello L."/>
            <person name="Hou L."/>
            <person name="Wickstead B."/>
            <person name="Alsmark U.C."/>
            <person name="Arrowsmith C."/>
            <person name="Atkin R.J."/>
            <person name="Barron A.J."/>
            <person name="Bringaud F."/>
            <person name="Brooks K."/>
            <person name="Carrington M."/>
            <person name="Cherevach I."/>
            <person name="Chillingworth T.J."/>
            <person name="Churcher C."/>
            <person name="Clark L.N."/>
            <person name="Corton C.H."/>
            <person name="Cronin A."/>
            <person name="Davies R.M."/>
            <person name="Doggett J."/>
            <person name="Djikeng A."/>
            <person name="Feldblyum T."/>
            <person name="Field M.C."/>
            <person name="Fraser A."/>
            <person name="Goodhead I."/>
            <person name="Hance Z."/>
            <person name="Harper D."/>
            <person name="Harris B.R."/>
            <person name="Hauser H."/>
            <person name="Hostetler J."/>
            <person name="Ivens A."/>
            <person name="Jagels K."/>
            <person name="Johnson D."/>
            <person name="Johnson J."/>
            <person name="Jones K."/>
            <person name="Kerhornou A.X."/>
            <person name="Koo H."/>
            <person name="Larke N."/>
            <person name="Landfear S."/>
            <person name="Larkin C."/>
            <person name="Leech V."/>
            <person name="Line A."/>
            <person name="Lord A."/>
            <person name="Macleod A."/>
            <person name="Mooney P.J."/>
            <person name="Moule S."/>
            <person name="Martin D.M."/>
            <person name="Morgan G.W."/>
            <person name="Mungall K."/>
            <person name="Norbertczak H."/>
            <person name="Ormond D."/>
            <person name="Pai G."/>
            <person name="Peacock C.S."/>
            <person name="Peterson J."/>
            <person name="Quail M.A."/>
            <person name="Rabbinowitsch E."/>
            <person name="Rajandream M.A."/>
            <person name="Reitter C."/>
            <person name="Salzberg S.L."/>
            <person name="Sanders M."/>
            <person name="Schobel S."/>
            <person name="Sharp S."/>
            <person name="Simmonds M."/>
            <person name="Simpson A.J."/>
            <person name="Tallon L."/>
            <person name="Turner C.M."/>
            <person name="Tait A."/>
            <person name="Tivey A.R."/>
            <person name="Van Aken S."/>
            <person name="Walker D."/>
            <person name="Wanless D."/>
            <person name="Wang S."/>
            <person name="White B."/>
            <person name="White O."/>
            <person name="Whitehead S."/>
            <person name="Woodward J."/>
            <person name="Wortman J."/>
            <person name="Adams M.D."/>
            <person name="Embley T.M."/>
            <person name="Gull K."/>
            <person name="Ullu E."/>
            <person name="Barry J.D."/>
            <person name="Fairlamb A.H."/>
            <person name="Opperdoes F."/>
            <person name="Barrell B.G."/>
            <person name="Donelson J.E."/>
            <person name="Hall N."/>
            <person name="Fraser C.M."/>
            <person name="Melville S.E."/>
            <person name="El-Sayed N.M."/>
        </authorList>
    </citation>
    <scope>NUCLEOTIDE SEQUENCE [LARGE SCALE GENOMIC DNA]</scope>
    <source>
        <strain evidence="2 3">927/4 GUTat10.1</strain>
    </source>
</reference>
<dbReference type="Proteomes" id="UP000008524">
    <property type="component" value="Chromosome 9"/>
</dbReference>
<feature type="compositionally biased region" description="Basic and acidic residues" evidence="1">
    <location>
        <begin position="22"/>
        <end position="32"/>
    </location>
</feature>
<reference evidence="2 3" key="1">
    <citation type="journal article" date="2005" name="Science">
        <title>Comparative genomics of trypanosomatid parasitic protozoa.</title>
        <authorList>
            <person name="El-Sayed N.M."/>
            <person name="Myler P.J."/>
            <person name="Blandin G."/>
            <person name="Berriman M."/>
            <person name="Crabtree J."/>
            <person name="Aggarwal G."/>
            <person name="Caler E."/>
            <person name="Renauld H."/>
            <person name="Worthey E.A."/>
            <person name="Hertz-Fowler C."/>
            <person name="Ghedin E."/>
            <person name="Peacock C."/>
            <person name="Bartholomeu D.C."/>
            <person name="Haas B.J."/>
            <person name="Tran A.N."/>
            <person name="Wortman J.R."/>
            <person name="Alsmark U.C."/>
            <person name="Angiuoli S."/>
            <person name="Anupama A."/>
            <person name="Badger J."/>
            <person name="Bringaud F."/>
            <person name="Cadag E."/>
            <person name="Carlton J.M."/>
            <person name="Cerqueira G.C."/>
            <person name="Creasy T."/>
            <person name="Delcher A.L."/>
            <person name="Djikeng A."/>
            <person name="Embley T.M."/>
            <person name="Hauser C."/>
            <person name="Ivens A.C."/>
            <person name="Kummerfeld S.K."/>
            <person name="Pereira-Leal J.B."/>
            <person name="Nilsson D."/>
            <person name="Peterson J."/>
            <person name="Salzberg S.L."/>
            <person name="Shallom J."/>
            <person name="Silva J.C."/>
            <person name="Sundaram J."/>
            <person name="Westenberger S."/>
            <person name="White O."/>
            <person name="Melville S.E."/>
            <person name="Donelson J.E."/>
            <person name="Andersson B."/>
            <person name="Stuart K.D."/>
            <person name="Hall N."/>
        </authorList>
    </citation>
    <scope>NUCLEOTIDE SEQUENCE [LARGE SCALE GENOMIC DNA]</scope>
    <source>
        <strain evidence="2 3">927/4 GUTat10.1</strain>
    </source>
</reference>
<name>Q38CR2_TRYB2</name>
<dbReference type="InParanoid" id="Q38CR2"/>
<keyword evidence="3" id="KW-1185">Reference proteome</keyword>
<proteinExistence type="predicted"/>
<dbReference type="GeneID" id="3661280"/>
<protein>
    <submittedName>
        <fullName evidence="2">Uncharacterized protein</fullName>
    </submittedName>
</protein>
<evidence type="ECO:0000256" key="1">
    <source>
        <dbReference type="SAM" id="MobiDB-lite"/>
    </source>
</evidence>
<sequence length="150" mass="16946">MFVRHFKEVSSEVLVYKEHDVGGRSGRKEKGEGSSQLNKKRDLETVHSFTSASYTANAGKGKDTNGSCGAAYRPIQEITAASPQFLKLLNQIKQFPSPKAPAHKERTRLQQQMTTIHHTILHFTIRKKCSTAFTMLQYYQTKNDIANMLT</sequence>
<dbReference type="VEuPathDB" id="TriTrypDB:Tb927.9.16070"/>
<feature type="region of interest" description="Disordered" evidence="1">
    <location>
        <begin position="22"/>
        <end position="41"/>
    </location>
</feature>
<dbReference type="EMBL" id="CM000207">
    <property type="protein sequence ID" value="EAN77408.1"/>
    <property type="molecule type" value="Genomic_DNA"/>
</dbReference>
<evidence type="ECO:0000313" key="2">
    <source>
        <dbReference type="EMBL" id="EAN77408.1"/>
    </source>
</evidence>
<dbReference type="RefSeq" id="XP_827738.1">
    <property type="nucleotide sequence ID" value="XM_822645.1"/>
</dbReference>
<evidence type="ECO:0000313" key="3">
    <source>
        <dbReference type="Proteomes" id="UP000008524"/>
    </source>
</evidence>
<dbReference type="KEGG" id="tbr:Tb09.244.1950"/>
<dbReference type="AlphaFoldDB" id="Q38CR2"/>
<gene>
    <name evidence="2" type="ORF">Tb09.244.1950</name>
</gene>